<evidence type="ECO:0000313" key="3">
    <source>
        <dbReference type="EMBL" id="PON40045.1"/>
    </source>
</evidence>
<dbReference type="Proteomes" id="UP000237000">
    <property type="component" value="Unassembled WGS sequence"/>
</dbReference>
<feature type="chain" id="PRO_5015171550" description="Transmembrane protein" evidence="2">
    <location>
        <begin position="32"/>
        <end position="197"/>
    </location>
</feature>
<evidence type="ECO:0000256" key="2">
    <source>
        <dbReference type="SAM" id="SignalP"/>
    </source>
</evidence>
<organism evidence="3 4">
    <name type="scientific">Trema orientale</name>
    <name type="common">Charcoal tree</name>
    <name type="synonym">Celtis orientalis</name>
    <dbReference type="NCBI Taxonomy" id="63057"/>
    <lineage>
        <taxon>Eukaryota</taxon>
        <taxon>Viridiplantae</taxon>
        <taxon>Streptophyta</taxon>
        <taxon>Embryophyta</taxon>
        <taxon>Tracheophyta</taxon>
        <taxon>Spermatophyta</taxon>
        <taxon>Magnoliopsida</taxon>
        <taxon>eudicotyledons</taxon>
        <taxon>Gunneridae</taxon>
        <taxon>Pentapetalae</taxon>
        <taxon>rosids</taxon>
        <taxon>fabids</taxon>
        <taxon>Rosales</taxon>
        <taxon>Cannabaceae</taxon>
        <taxon>Trema</taxon>
    </lineage>
</organism>
<dbReference type="InParanoid" id="A0A2P5AU50"/>
<evidence type="ECO:0000256" key="1">
    <source>
        <dbReference type="SAM" id="MobiDB-lite"/>
    </source>
</evidence>
<keyword evidence="2" id="KW-0732">Signal</keyword>
<feature type="region of interest" description="Disordered" evidence="1">
    <location>
        <begin position="153"/>
        <end position="176"/>
    </location>
</feature>
<dbReference type="AlphaFoldDB" id="A0A2P5AU50"/>
<reference evidence="4" key="1">
    <citation type="submission" date="2016-06" db="EMBL/GenBank/DDBJ databases">
        <title>Parallel loss of symbiosis genes in relatives of nitrogen-fixing non-legume Parasponia.</title>
        <authorList>
            <person name="Van Velzen R."/>
            <person name="Holmer R."/>
            <person name="Bu F."/>
            <person name="Rutten L."/>
            <person name="Van Zeijl A."/>
            <person name="Liu W."/>
            <person name="Santuari L."/>
            <person name="Cao Q."/>
            <person name="Sharma T."/>
            <person name="Shen D."/>
            <person name="Roswanjaya Y."/>
            <person name="Wardhani T."/>
            <person name="Kalhor M.S."/>
            <person name="Jansen J."/>
            <person name="Van den Hoogen J."/>
            <person name="Gungor B."/>
            <person name="Hartog M."/>
            <person name="Hontelez J."/>
            <person name="Verver J."/>
            <person name="Yang W.-C."/>
            <person name="Schijlen E."/>
            <person name="Repin R."/>
            <person name="Schilthuizen M."/>
            <person name="Schranz E."/>
            <person name="Heidstra R."/>
            <person name="Miyata K."/>
            <person name="Fedorova E."/>
            <person name="Kohlen W."/>
            <person name="Bisseling T."/>
            <person name="Smit S."/>
            <person name="Geurts R."/>
        </authorList>
    </citation>
    <scope>NUCLEOTIDE SEQUENCE [LARGE SCALE GENOMIC DNA]</scope>
    <source>
        <strain evidence="4">cv. RG33-2</strain>
    </source>
</reference>
<evidence type="ECO:0000313" key="4">
    <source>
        <dbReference type="Proteomes" id="UP000237000"/>
    </source>
</evidence>
<keyword evidence="4" id="KW-1185">Reference proteome</keyword>
<comment type="caution">
    <text evidence="3">The sequence shown here is derived from an EMBL/GenBank/DDBJ whole genome shotgun (WGS) entry which is preliminary data.</text>
</comment>
<sequence length="197" mass="21592">MLSNSAWLMMVQIVFLLDSLCLQFLGRKTNATNARYNSDPLISGASLMAADKHKNLIAGPSFAQILTSGYNASNVKGDDQDATNTSFIAPESSKPSIKGKPLTGKKKIWVDDIEENLKVEDQVIRSNNDDETLLNAEGQHNNSTMLDVERDVAQGEEQGQPSTLLDHGNEPTNVFSVDNFENKRDLPTLPLTRGSDI</sequence>
<evidence type="ECO:0008006" key="5">
    <source>
        <dbReference type="Google" id="ProtNLM"/>
    </source>
</evidence>
<accession>A0A2P5AU50</accession>
<name>A0A2P5AU50_TREOI</name>
<feature type="signal peptide" evidence="2">
    <location>
        <begin position="1"/>
        <end position="31"/>
    </location>
</feature>
<feature type="non-terminal residue" evidence="3">
    <location>
        <position position="197"/>
    </location>
</feature>
<gene>
    <name evidence="3" type="ORF">TorRG33x02_341340</name>
</gene>
<proteinExistence type="predicted"/>
<protein>
    <recommendedName>
        <fullName evidence="5">Transmembrane protein</fullName>
    </recommendedName>
</protein>
<dbReference type="EMBL" id="JXTC01000698">
    <property type="protein sequence ID" value="PON40045.1"/>
    <property type="molecule type" value="Genomic_DNA"/>
</dbReference>